<comment type="caution">
    <text evidence="3">The sequence shown here is derived from an EMBL/GenBank/DDBJ whole genome shotgun (WGS) entry which is preliminary data.</text>
</comment>
<evidence type="ECO:0000313" key="3">
    <source>
        <dbReference type="EMBL" id="GAA3939309.1"/>
    </source>
</evidence>
<dbReference type="InterPro" id="IPR001853">
    <property type="entry name" value="DSBA-like_thioredoxin_dom"/>
</dbReference>
<evidence type="ECO:0000256" key="1">
    <source>
        <dbReference type="SAM" id="SignalP"/>
    </source>
</evidence>
<dbReference type="PROSITE" id="PS51257">
    <property type="entry name" value="PROKAR_LIPOPROTEIN"/>
    <property type="match status" value="1"/>
</dbReference>
<dbReference type="RefSeq" id="WP_344800334.1">
    <property type="nucleotide sequence ID" value="NZ_BAABBN010000015.1"/>
</dbReference>
<dbReference type="Proteomes" id="UP001501565">
    <property type="component" value="Unassembled WGS sequence"/>
</dbReference>
<organism evidence="3 4">
    <name type="scientific">Litoribacillus peritrichatus</name>
    <dbReference type="NCBI Taxonomy" id="718191"/>
    <lineage>
        <taxon>Bacteria</taxon>
        <taxon>Pseudomonadati</taxon>
        <taxon>Pseudomonadota</taxon>
        <taxon>Gammaproteobacteria</taxon>
        <taxon>Oceanospirillales</taxon>
        <taxon>Oceanospirillaceae</taxon>
        <taxon>Litoribacillus</taxon>
    </lineage>
</organism>
<feature type="chain" id="PRO_5045235235" evidence="1">
    <location>
        <begin position="26"/>
        <end position="225"/>
    </location>
</feature>
<dbReference type="SUPFAM" id="SSF52833">
    <property type="entry name" value="Thioredoxin-like"/>
    <property type="match status" value="1"/>
</dbReference>
<dbReference type="PROSITE" id="PS51352">
    <property type="entry name" value="THIOREDOXIN_2"/>
    <property type="match status" value="1"/>
</dbReference>
<name>A0ABP7N8A1_9GAMM</name>
<dbReference type="EMBL" id="BAABBN010000015">
    <property type="protein sequence ID" value="GAA3939309.1"/>
    <property type="molecule type" value="Genomic_DNA"/>
</dbReference>
<proteinExistence type="predicted"/>
<keyword evidence="4" id="KW-1185">Reference proteome</keyword>
<keyword evidence="1" id="KW-0732">Signal</keyword>
<evidence type="ECO:0000313" key="4">
    <source>
        <dbReference type="Proteomes" id="UP001501565"/>
    </source>
</evidence>
<dbReference type="InterPro" id="IPR013766">
    <property type="entry name" value="Thioredoxin_domain"/>
</dbReference>
<evidence type="ECO:0000259" key="2">
    <source>
        <dbReference type="PROSITE" id="PS51352"/>
    </source>
</evidence>
<accession>A0ABP7N8A1</accession>
<dbReference type="InterPro" id="IPR050824">
    <property type="entry name" value="Thiol_disulfide_DsbA"/>
</dbReference>
<feature type="signal peptide" evidence="1">
    <location>
        <begin position="1"/>
        <end position="25"/>
    </location>
</feature>
<dbReference type="Pfam" id="PF01323">
    <property type="entry name" value="DSBA"/>
    <property type="match status" value="1"/>
</dbReference>
<sequence>MKKFISVVWVGLLALLLSACGEEKAENTLVEENVQLMGVSQLKEGEHYFKYKNIVKTSDTNLADADLIEFFSYACGHCQSFAPELQAWHNENPKKEVAYVPVVWNQQTAVYARLFYALEQQPGFDKNHHDLFVFFKGLGGEKNLAEQLDKIYAFLDGNGVDTEKLKATLESKELEEKLKYSVELAKNYEIRGTPTLVVAGSMVVNDKALKSHDDFWRYVDELLTL</sequence>
<reference evidence="4" key="1">
    <citation type="journal article" date="2019" name="Int. J. Syst. Evol. Microbiol.">
        <title>The Global Catalogue of Microorganisms (GCM) 10K type strain sequencing project: providing services to taxonomists for standard genome sequencing and annotation.</title>
        <authorList>
            <consortium name="The Broad Institute Genomics Platform"/>
            <consortium name="The Broad Institute Genome Sequencing Center for Infectious Disease"/>
            <person name="Wu L."/>
            <person name="Ma J."/>
        </authorList>
    </citation>
    <scope>NUCLEOTIDE SEQUENCE [LARGE SCALE GENOMIC DNA]</scope>
    <source>
        <strain evidence="4">JCM 17551</strain>
    </source>
</reference>
<dbReference type="PANTHER" id="PTHR35891:SF2">
    <property type="entry name" value="THIOL:DISULFIDE INTERCHANGE PROTEIN DSBA"/>
    <property type="match status" value="1"/>
</dbReference>
<protein>
    <submittedName>
        <fullName evidence="3">Thiol:disulfide interchange protein DsbA/DsbL</fullName>
    </submittedName>
</protein>
<dbReference type="PANTHER" id="PTHR35891">
    <property type="entry name" value="THIOL:DISULFIDE INTERCHANGE PROTEIN DSBA"/>
    <property type="match status" value="1"/>
</dbReference>
<dbReference type="Gene3D" id="3.40.30.10">
    <property type="entry name" value="Glutaredoxin"/>
    <property type="match status" value="1"/>
</dbReference>
<dbReference type="InterPro" id="IPR036249">
    <property type="entry name" value="Thioredoxin-like_sf"/>
</dbReference>
<gene>
    <name evidence="3" type="ORF">GCM10022277_39180</name>
</gene>
<feature type="domain" description="Thioredoxin" evidence="2">
    <location>
        <begin position="18"/>
        <end position="156"/>
    </location>
</feature>